<sequence>MLHLMVFPNVKTLNPSLQCHNLTVSLHSSHSFLALIASFLSLKVPLPAFLLDCDALVTSRPLSDHIEVKLLLLLLPVDHPVLSTVDDSRLRYWTRWLHNLIKPESLGRRRGS</sequence>
<dbReference type="Proteomes" id="UP001603857">
    <property type="component" value="Unassembled WGS sequence"/>
</dbReference>
<proteinExistence type="predicted"/>
<name>A0ABD1LZQ5_9FABA</name>
<evidence type="ECO:0000313" key="1">
    <source>
        <dbReference type="EMBL" id="KAL2328385.1"/>
    </source>
</evidence>
<comment type="caution">
    <text evidence="1">The sequence shown here is derived from an EMBL/GenBank/DDBJ whole genome shotgun (WGS) entry which is preliminary data.</text>
</comment>
<protein>
    <submittedName>
        <fullName evidence="1">Uncharacterized protein</fullName>
    </submittedName>
</protein>
<evidence type="ECO:0000313" key="2">
    <source>
        <dbReference type="Proteomes" id="UP001603857"/>
    </source>
</evidence>
<keyword evidence="2" id="KW-1185">Reference proteome</keyword>
<dbReference type="AlphaFoldDB" id="A0ABD1LZQ5"/>
<organism evidence="1 2">
    <name type="scientific">Flemingia macrophylla</name>
    <dbReference type="NCBI Taxonomy" id="520843"/>
    <lineage>
        <taxon>Eukaryota</taxon>
        <taxon>Viridiplantae</taxon>
        <taxon>Streptophyta</taxon>
        <taxon>Embryophyta</taxon>
        <taxon>Tracheophyta</taxon>
        <taxon>Spermatophyta</taxon>
        <taxon>Magnoliopsida</taxon>
        <taxon>eudicotyledons</taxon>
        <taxon>Gunneridae</taxon>
        <taxon>Pentapetalae</taxon>
        <taxon>rosids</taxon>
        <taxon>fabids</taxon>
        <taxon>Fabales</taxon>
        <taxon>Fabaceae</taxon>
        <taxon>Papilionoideae</taxon>
        <taxon>50 kb inversion clade</taxon>
        <taxon>NPAAA clade</taxon>
        <taxon>indigoferoid/millettioid clade</taxon>
        <taxon>Phaseoleae</taxon>
        <taxon>Flemingia</taxon>
    </lineage>
</organism>
<gene>
    <name evidence="1" type="ORF">Fmac_021812</name>
</gene>
<reference evidence="1 2" key="1">
    <citation type="submission" date="2024-08" db="EMBL/GenBank/DDBJ databases">
        <title>Insights into the chromosomal genome structure of Flemingia macrophylla.</title>
        <authorList>
            <person name="Ding Y."/>
            <person name="Zhao Y."/>
            <person name="Bi W."/>
            <person name="Wu M."/>
            <person name="Zhao G."/>
            <person name="Gong Y."/>
            <person name="Li W."/>
            <person name="Zhang P."/>
        </authorList>
    </citation>
    <scope>NUCLEOTIDE SEQUENCE [LARGE SCALE GENOMIC DNA]</scope>
    <source>
        <strain evidence="1">DYQJB</strain>
        <tissue evidence="1">Leaf</tissue>
    </source>
</reference>
<accession>A0ABD1LZQ5</accession>
<dbReference type="EMBL" id="JBGMDY010000007">
    <property type="protein sequence ID" value="KAL2328385.1"/>
    <property type="molecule type" value="Genomic_DNA"/>
</dbReference>